<dbReference type="GO" id="GO:0004168">
    <property type="term" value="F:dolichol kinase activity"/>
    <property type="evidence" value="ECO:0007669"/>
    <property type="project" value="UniProtKB-EC"/>
</dbReference>
<feature type="transmembrane region" description="Helical" evidence="10">
    <location>
        <begin position="135"/>
        <end position="154"/>
    </location>
</feature>
<evidence type="ECO:0000256" key="2">
    <source>
        <dbReference type="ARBA" id="ARBA00010794"/>
    </source>
</evidence>
<dbReference type="GO" id="GO:0043048">
    <property type="term" value="P:dolichyl monophosphate biosynthetic process"/>
    <property type="evidence" value="ECO:0007669"/>
    <property type="project" value="TreeGrafter"/>
</dbReference>
<keyword evidence="12" id="KW-1185">Reference proteome</keyword>
<feature type="transmembrane region" description="Helical" evidence="10">
    <location>
        <begin position="405"/>
        <end position="422"/>
    </location>
</feature>
<proteinExistence type="inferred from homology"/>
<feature type="transmembrane region" description="Helical" evidence="10">
    <location>
        <begin position="428"/>
        <end position="455"/>
    </location>
</feature>
<feature type="transmembrane region" description="Helical" evidence="10">
    <location>
        <begin position="266"/>
        <end position="288"/>
    </location>
</feature>
<reference evidence="11" key="1">
    <citation type="submission" date="2020-01" db="EMBL/GenBank/DDBJ databases">
        <title>Development of genomics and gene disruption for Polysphondylium violaceum indicates a role for the polyketide synthase stlB in stalk morphogenesis.</title>
        <authorList>
            <person name="Narita B."/>
            <person name="Kawabe Y."/>
            <person name="Kin K."/>
            <person name="Saito T."/>
            <person name="Gibbs R."/>
            <person name="Kuspa A."/>
            <person name="Muzny D."/>
            <person name="Queller D."/>
            <person name="Richards S."/>
            <person name="Strassman J."/>
            <person name="Sucgang R."/>
            <person name="Worley K."/>
            <person name="Schaap P."/>
        </authorList>
    </citation>
    <scope>NUCLEOTIDE SEQUENCE</scope>
    <source>
        <strain evidence="11">QSvi11</strain>
    </source>
</reference>
<evidence type="ECO:0000256" key="5">
    <source>
        <dbReference type="ARBA" id="ARBA00022692"/>
    </source>
</evidence>
<keyword evidence="4" id="KW-0808">Transferase</keyword>
<keyword evidence="8 10" id="KW-1133">Transmembrane helix</keyword>
<evidence type="ECO:0000256" key="1">
    <source>
        <dbReference type="ARBA" id="ARBA00004477"/>
    </source>
</evidence>
<keyword evidence="7" id="KW-0256">Endoplasmic reticulum</keyword>
<evidence type="ECO:0000256" key="4">
    <source>
        <dbReference type="ARBA" id="ARBA00022679"/>
    </source>
</evidence>
<dbReference type="OrthoDB" id="377083at2759"/>
<evidence type="ECO:0000256" key="9">
    <source>
        <dbReference type="ARBA" id="ARBA00023136"/>
    </source>
</evidence>
<feature type="transmembrane region" description="Helical" evidence="10">
    <location>
        <begin position="476"/>
        <end position="494"/>
    </location>
</feature>
<dbReference type="Proteomes" id="UP000695562">
    <property type="component" value="Unassembled WGS sequence"/>
</dbReference>
<dbReference type="EC" id="2.7.1.108" evidence="3"/>
<name>A0A8J4Q2N2_9MYCE</name>
<evidence type="ECO:0000256" key="3">
    <source>
        <dbReference type="ARBA" id="ARBA00012132"/>
    </source>
</evidence>
<protein>
    <recommendedName>
        <fullName evidence="3">dolichol kinase</fullName>
        <ecNumber evidence="3">2.7.1.108</ecNumber>
    </recommendedName>
</protein>
<comment type="similarity">
    <text evidence="2">Belongs to the polyprenol kinase family.</text>
</comment>
<comment type="caution">
    <text evidence="11">The sequence shown here is derived from an EMBL/GenBank/DDBJ whole genome shotgun (WGS) entry which is preliminary data.</text>
</comment>
<evidence type="ECO:0000256" key="6">
    <source>
        <dbReference type="ARBA" id="ARBA00022777"/>
    </source>
</evidence>
<feature type="transmembrane region" description="Helical" evidence="10">
    <location>
        <begin position="331"/>
        <end position="353"/>
    </location>
</feature>
<accession>A0A8J4Q2N2</accession>
<dbReference type="PANTHER" id="PTHR13205:SF15">
    <property type="entry name" value="DOLICHOL KINASE"/>
    <property type="match status" value="1"/>
</dbReference>
<evidence type="ECO:0000313" key="12">
    <source>
        <dbReference type="Proteomes" id="UP000695562"/>
    </source>
</evidence>
<feature type="transmembrane region" description="Helical" evidence="10">
    <location>
        <begin position="161"/>
        <end position="180"/>
    </location>
</feature>
<evidence type="ECO:0000313" key="11">
    <source>
        <dbReference type="EMBL" id="KAF2073031.1"/>
    </source>
</evidence>
<evidence type="ECO:0000256" key="7">
    <source>
        <dbReference type="ARBA" id="ARBA00022824"/>
    </source>
</evidence>
<feature type="transmembrane region" description="Helical" evidence="10">
    <location>
        <begin position="89"/>
        <end position="107"/>
    </location>
</feature>
<evidence type="ECO:0000256" key="10">
    <source>
        <dbReference type="SAM" id="Phobius"/>
    </source>
</evidence>
<feature type="transmembrane region" description="Helical" evidence="10">
    <location>
        <begin position="192"/>
        <end position="214"/>
    </location>
</feature>
<keyword evidence="9 10" id="KW-0472">Membrane</keyword>
<feature type="transmembrane region" description="Helical" evidence="10">
    <location>
        <begin position="545"/>
        <end position="564"/>
    </location>
</feature>
<organism evidence="11 12">
    <name type="scientific">Polysphondylium violaceum</name>
    <dbReference type="NCBI Taxonomy" id="133409"/>
    <lineage>
        <taxon>Eukaryota</taxon>
        <taxon>Amoebozoa</taxon>
        <taxon>Evosea</taxon>
        <taxon>Eumycetozoa</taxon>
        <taxon>Dictyostelia</taxon>
        <taxon>Dictyosteliales</taxon>
        <taxon>Dictyosteliaceae</taxon>
        <taxon>Polysphondylium</taxon>
    </lineage>
</organism>
<feature type="transmembrane region" description="Helical" evidence="10">
    <location>
        <begin position="506"/>
        <end position="525"/>
    </location>
</feature>
<dbReference type="PANTHER" id="PTHR13205">
    <property type="entry name" value="TRANSMEMBRANE PROTEIN 15-RELATED"/>
    <property type="match status" value="1"/>
</dbReference>
<keyword evidence="5 10" id="KW-0812">Transmembrane</keyword>
<feature type="transmembrane region" description="Helical" evidence="10">
    <location>
        <begin position="359"/>
        <end position="384"/>
    </location>
</feature>
<gene>
    <name evidence="11" type="ORF">CYY_005647</name>
</gene>
<dbReference type="AlphaFoldDB" id="A0A8J4Q2N2"/>
<dbReference type="GO" id="GO:0005789">
    <property type="term" value="C:endoplasmic reticulum membrane"/>
    <property type="evidence" value="ECO:0007669"/>
    <property type="project" value="UniProtKB-SubCell"/>
</dbReference>
<feature type="transmembrane region" description="Helical" evidence="10">
    <location>
        <begin position="40"/>
        <end position="68"/>
    </location>
</feature>
<dbReference type="EMBL" id="AJWJ01000231">
    <property type="protein sequence ID" value="KAF2073031.1"/>
    <property type="molecule type" value="Genomic_DNA"/>
</dbReference>
<comment type="subcellular location">
    <subcellularLocation>
        <location evidence="1">Endoplasmic reticulum membrane</location>
        <topology evidence="1">Multi-pass membrane protein</topology>
    </subcellularLocation>
</comment>
<dbReference type="InterPro" id="IPR032974">
    <property type="entry name" value="Polypren_kinase"/>
</dbReference>
<feature type="transmembrane region" description="Helical" evidence="10">
    <location>
        <begin position="7"/>
        <end position="28"/>
    </location>
</feature>
<keyword evidence="6" id="KW-0418">Kinase</keyword>
<evidence type="ECO:0000256" key="8">
    <source>
        <dbReference type="ARBA" id="ARBA00022989"/>
    </source>
</evidence>
<feature type="transmembrane region" description="Helical" evidence="10">
    <location>
        <begin position="226"/>
        <end position="246"/>
    </location>
</feature>
<sequence length="607" mass="68304">MKITIHTWVEFIISASVLLVLNFQYIYYSSAVAINQTGSPFIYILIVSLPSILHFVYLFIALFTNYNLQYAVQHGHSQLSQVHRPGADGGLVIGVSVLPAVLLTLFIKSQTLDLSFVGIYTTSSYTLSSSSHILAFYWLSMCLSPILLYIVVLFKNDRLKSTFLLASICVLYLPIVIYHFTFLTSESNSSSVFISTVAFYLFNLFYLIVTQMLLFNLPQCFTLCEASILAQMITCLTSETIRFFYSVLLRMNGKRAIADTFSVNEKILICIFTLIVGSLFIIIVQYLFKVVSNLHRYHLVQQAATASIAATPGTLSTSSLHNHNVPIKSILSFYIIAFSIVSFILYPILFYLLGDDPFVWVFAFIGAQPSLMFIMAIWSTLLLFTVYSYQPSIHSNIPMIISRKYFHILAILMFTPPILYHQSPFMVLSYAVSISVLLLLELLKYAMVPPLASIVKTYMNRFLDSRDSGPITLTHIYLLLGCSIPLFLTFFIDILNTNQTPTYHPLSPFAGILTIGVGDTMASYIGVKHGSRKWFGSTKSLEGTLAFAISTTLFSLFLITQYTITFSTTEIFKIFSTSLLCAIIEASTSQIDNLILPLYFFILINIM</sequence>